<keyword evidence="1" id="KW-0812">Transmembrane</keyword>
<protein>
    <submittedName>
        <fullName evidence="2">Uncharacterized protein</fullName>
    </submittedName>
</protein>
<keyword evidence="1" id="KW-1133">Transmembrane helix</keyword>
<evidence type="ECO:0000313" key="3">
    <source>
        <dbReference type="Proteomes" id="UP000243819"/>
    </source>
</evidence>
<proteinExistence type="predicted"/>
<keyword evidence="1" id="KW-0472">Membrane</keyword>
<dbReference type="AlphaFoldDB" id="A0A1H9YWW1"/>
<dbReference type="OrthoDB" id="9868525at2"/>
<sequence>MFIGLLLVIFGVAYYFDKRRSVLLRGVTGSSLIITGALSMIIKELEIISPIISVLYLFFILLVPTLIILGMFKKK</sequence>
<feature type="transmembrane region" description="Helical" evidence="1">
    <location>
        <begin position="48"/>
        <end position="72"/>
    </location>
</feature>
<reference evidence="3" key="1">
    <citation type="submission" date="2016-10" db="EMBL/GenBank/DDBJ databases">
        <authorList>
            <person name="Varghese N."/>
            <person name="Submissions S."/>
        </authorList>
    </citation>
    <scope>NUCLEOTIDE SEQUENCE [LARGE SCALE GENOMIC DNA]</scope>
    <source>
        <strain evidence="3">DSM 13577</strain>
    </source>
</reference>
<evidence type="ECO:0000313" key="2">
    <source>
        <dbReference type="EMBL" id="SES73639.1"/>
    </source>
</evidence>
<evidence type="ECO:0000256" key="1">
    <source>
        <dbReference type="SAM" id="Phobius"/>
    </source>
</evidence>
<keyword evidence="3" id="KW-1185">Reference proteome</keyword>
<dbReference type="Proteomes" id="UP000243819">
    <property type="component" value="Unassembled WGS sequence"/>
</dbReference>
<name>A0A1H9YWW1_9FIRM</name>
<accession>A0A1H9YWW1</accession>
<organism evidence="2 3">
    <name type="scientific">Anaerobranca gottschalkii DSM 13577</name>
    <dbReference type="NCBI Taxonomy" id="1120990"/>
    <lineage>
        <taxon>Bacteria</taxon>
        <taxon>Bacillati</taxon>
        <taxon>Bacillota</taxon>
        <taxon>Clostridia</taxon>
        <taxon>Eubacteriales</taxon>
        <taxon>Proteinivoracaceae</taxon>
        <taxon>Anaerobranca</taxon>
    </lineage>
</organism>
<feature type="transmembrane region" description="Helical" evidence="1">
    <location>
        <begin position="22"/>
        <end position="42"/>
    </location>
</feature>
<dbReference type="RefSeq" id="WP_091348934.1">
    <property type="nucleotide sequence ID" value="NZ_FOIF01000005.1"/>
</dbReference>
<gene>
    <name evidence="2" type="ORF">SAMN03080614_100566</name>
</gene>
<dbReference type="EMBL" id="FOIF01000005">
    <property type="protein sequence ID" value="SES73639.1"/>
    <property type="molecule type" value="Genomic_DNA"/>
</dbReference>